<dbReference type="EMBL" id="CP006877">
    <property type="protein sequence ID" value="AJD41007.1"/>
    <property type="molecule type" value="Genomic_DNA"/>
</dbReference>
<keyword evidence="4" id="KW-1185">Reference proteome</keyword>
<evidence type="ECO:0000313" key="4">
    <source>
        <dbReference type="Proteomes" id="UP000031368"/>
    </source>
</evidence>
<dbReference type="Proteomes" id="UP000031368">
    <property type="component" value="Chromosome"/>
</dbReference>
<dbReference type="RefSeq" id="WP_082046505.1">
    <property type="nucleotide sequence ID" value="NZ_CP006877.1"/>
</dbReference>
<accession>A0A0B4X3A6</accession>
<feature type="chain" id="PRO_5002110994" evidence="2">
    <location>
        <begin position="22"/>
        <end position="126"/>
    </location>
</feature>
<dbReference type="HOGENOM" id="CLU_162030_0_0_5"/>
<keyword evidence="2" id="KW-0732">Signal</keyword>
<name>A0A0B4X3A6_9HYPH</name>
<evidence type="ECO:0000256" key="2">
    <source>
        <dbReference type="SAM" id="SignalP"/>
    </source>
</evidence>
<dbReference type="KEGG" id="rga:RGR602_CH01665"/>
<dbReference type="AlphaFoldDB" id="A0A0B4X3A6"/>
<feature type="signal peptide" evidence="2">
    <location>
        <begin position="1"/>
        <end position="21"/>
    </location>
</feature>
<reference evidence="3 4" key="1">
    <citation type="submission" date="2013-11" db="EMBL/GenBank/DDBJ databases">
        <title>Complete genome sequence of Rhizobium gallicum bv. gallicum R602.</title>
        <authorList>
            <person name="Bustos P."/>
            <person name="Santamaria R.I."/>
            <person name="Lozano L."/>
            <person name="Acosta J.L."/>
            <person name="Ormeno-Orrillo E."/>
            <person name="Rogel M.A."/>
            <person name="Romero D."/>
            <person name="Cevallos M.A."/>
            <person name="Martinez-Romero E."/>
            <person name="Gonzalez V."/>
        </authorList>
    </citation>
    <scope>NUCLEOTIDE SEQUENCE [LARGE SCALE GENOMIC DNA]</scope>
    <source>
        <strain evidence="3 4">R602</strain>
    </source>
</reference>
<sequence>MKPILSIAAVTLALTAGASFAQQPTDTPRPPDNATAAPESTPPGQQAAPSDEDRRRLGWRRGRMRDRPPLPPPSKAAHFHIHDGDVEIDIKCADDEPTKVCADLLLQMLDRLEGASSSRGDRDDYR</sequence>
<evidence type="ECO:0000256" key="1">
    <source>
        <dbReference type="SAM" id="MobiDB-lite"/>
    </source>
</evidence>
<protein>
    <submittedName>
        <fullName evidence="3">Uncharacterized protein</fullName>
    </submittedName>
</protein>
<feature type="region of interest" description="Disordered" evidence="1">
    <location>
        <begin position="19"/>
        <end position="80"/>
    </location>
</feature>
<gene>
    <name evidence="3" type="ORF">RGR602_CH01665</name>
</gene>
<evidence type="ECO:0000313" key="3">
    <source>
        <dbReference type="EMBL" id="AJD41007.1"/>
    </source>
</evidence>
<proteinExistence type="predicted"/>
<organism evidence="3 4">
    <name type="scientific">Rhizobium gallicum bv. gallicum R602sp</name>
    <dbReference type="NCBI Taxonomy" id="1041138"/>
    <lineage>
        <taxon>Bacteria</taxon>
        <taxon>Pseudomonadati</taxon>
        <taxon>Pseudomonadota</taxon>
        <taxon>Alphaproteobacteria</taxon>
        <taxon>Hyphomicrobiales</taxon>
        <taxon>Rhizobiaceae</taxon>
        <taxon>Rhizobium/Agrobacterium group</taxon>
        <taxon>Rhizobium</taxon>
    </lineage>
</organism>